<evidence type="ECO:0000259" key="8">
    <source>
        <dbReference type="Pfam" id="PF24961"/>
    </source>
</evidence>
<organism evidence="10 11">
    <name type="scientific">Thermobacillus composti (strain DSM 18247 / JCM 13945 / KWC4)</name>
    <dbReference type="NCBI Taxonomy" id="717605"/>
    <lineage>
        <taxon>Bacteria</taxon>
        <taxon>Bacillati</taxon>
        <taxon>Bacillota</taxon>
        <taxon>Bacilli</taxon>
        <taxon>Bacillales</taxon>
        <taxon>Paenibacillaceae</taxon>
        <taxon>Thermobacillus</taxon>
    </lineage>
</organism>
<feature type="transmembrane region" description="Helical" evidence="5">
    <location>
        <begin position="296"/>
        <end position="314"/>
    </location>
</feature>
<dbReference type="Pfam" id="PF01957">
    <property type="entry name" value="NfeD"/>
    <property type="match status" value="1"/>
</dbReference>
<dbReference type="AlphaFoldDB" id="L0EH51"/>
<keyword evidence="10" id="KW-0645">Protease</keyword>
<evidence type="ECO:0000256" key="6">
    <source>
        <dbReference type="SAM" id="SignalP"/>
    </source>
</evidence>
<accession>L0EH51</accession>
<gene>
    <name evidence="10" type="ordered locus">Theco_2375</name>
</gene>
<dbReference type="GO" id="GO:0008233">
    <property type="term" value="F:peptidase activity"/>
    <property type="evidence" value="ECO:0007669"/>
    <property type="project" value="UniProtKB-KW"/>
</dbReference>
<dbReference type="InterPro" id="IPR052165">
    <property type="entry name" value="Membrane_assoc_protease"/>
</dbReference>
<keyword evidence="11" id="KW-1185">Reference proteome</keyword>
<sequence length="455" mass="47191">MRPLNLRSRLRAAAAALMLIAALLAAIVPAVQAADSGAGGAGPAVYVIPVRQTIESGLEAFLKRAFREAEEARAERIVLVINTNGGRLENAQNIGDLVGASPVPVTAFVESKAFSAGAYIALNADQIVMRPGSSIGAAAMVDAAGNLVDNPKQISAWTAEMRDAAEASGRDPNIAAAMADPNYRGEIPGIGRDPGGILTLTAEEALRVGYADHLADSVEDVIAWLGLEQRAVVHVDPSLAERAARVLTQPGVMLLLLIIGIAGIVIEMLVPGFGVPGIVGLLALVLYFFGQYVAGFAGMESVALFVAGIILLVLELFVPSYGILGILGGAAIIGGIATAAYDAGDAVTTLLYAFGAAAVLAAIAGYIFRKRGVWNKFILRESLTSEEGYLSTEARTDLTGKSGTALTPLRPAGVVLIDGERIDAVSEGGFVEPGARVRVVRAEGLRVVVKESKDE</sequence>
<dbReference type="InterPro" id="IPR002810">
    <property type="entry name" value="NfeD-like_C"/>
</dbReference>
<dbReference type="PANTHER" id="PTHR33507">
    <property type="entry name" value="INNER MEMBRANE PROTEIN YBBJ"/>
    <property type="match status" value="1"/>
</dbReference>
<evidence type="ECO:0000256" key="4">
    <source>
        <dbReference type="ARBA" id="ARBA00023136"/>
    </source>
</evidence>
<dbReference type="InterPro" id="IPR029045">
    <property type="entry name" value="ClpP/crotonase-like_dom_sf"/>
</dbReference>
<name>L0EH51_THECK</name>
<dbReference type="Gene3D" id="3.90.226.10">
    <property type="entry name" value="2-enoyl-CoA Hydratase, Chain A, domain 1"/>
    <property type="match status" value="1"/>
</dbReference>
<dbReference type="STRING" id="717605.Theco_2375"/>
<evidence type="ECO:0000256" key="1">
    <source>
        <dbReference type="ARBA" id="ARBA00004141"/>
    </source>
</evidence>
<protein>
    <submittedName>
        <fullName evidence="10">Membrane-bound serine protease (ClpP class)</fullName>
    </submittedName>
</protein>
<keyword evidence="6" id="KW-0732">Signal</keyword>
<keyword evidence="10" id="KW-0378">Hydrolase</keyword>
<feature type="chain" id="PRO_5003941591" evidence="6">
    <location>
        <begin position="34"/>
        <end position="455"/>
    </location>
</feature>
<keyword evidence="3 5" id="KW-1133">Transmembrane helix</keyword>
<dbReference type="Proteomes" id="UP000010795">
    <property type="component" value="Chromosome"/>
</dbReference>
<evidence type="ECO:0000256" key="2">
    <source>
        <dbReference type="ARBA" id="ARBA00022692"/>
    </source>
</evidence>
<feature type="transmembrane region" description="Helical" evidence="5">
    <location>
        <begin position="273"/>
        <end position="290"/>
    </location>
</feature>
<feature type="domain" description="NfeD-like C-terminal" evidence="7">
    <location>
        <begin position="397"/>
        <end position="450"/>
    </location>
</feature>
<dbReference type="CDD" id="cd07021">
    <property type="entry name" value="Clp_protease_NfeD_like"/>
    <property type="match status" value="1"/>
</dbReference>
<dbReference type="HOGENOM" id="CLU_024619_2_0_9"/>
<dbReference type="eggNOG" id="COG1030">
    <property type="taxonomic scope" value="Bacteria"/>
</dbReference>
<dbReference type="InterPro" id="IPR056738">
    <property type="entry name" value="NfeD1b_N"/>
</dbReference>
<feature type="domain" description="NfeD1b N-terminal" evidence="9">
    <location>
        <begin position="45"/>
        <end position="234"/>
    </location>
</feature>
<dbReference type="InterPro" id="IPR056739">
    <property type="entry name" value="NfeD_membrane"/>
</dbReference>
<evidence type="ECO:0000259" key="9">
    <source>
        <dbReference type="Pfam" id="PF25145"/>
    </source>
</evidence>
<dbReference type="GO" id="GO:0005886">
    <property type="term" value="C:plasma membrane"/>
    <property type="evidence" value="ECO:0007669"/>
    <property type="project" value="TreeGrafter"/>
</dbReference>
<feature type="transmembrane region" description="Helical" evidence="5">
    <location>
        <begin position="347"/>
        <end position="368"/>
    </location>
</feature>
<dbReference type="SUPFAM" id="SSF52096">
    <property type="entry name" value="ClpP/crotonase"/>
    <property type="match status" value="1"/>
</dbReference>
<dbReference type="OrthoDB" id="9806253at2"/>
<feature type="transmembrane region" description="Helical" evidence="5">
    <location>
        <begin position="321"/>
        <end position="341"/>
    </location>
</feature>
<dbReference type="GO" id="GO:0006508">
    <property type="term" value="P:proteolysis"/>
    <property type="evidence" value="ECO:0007669"/>
    <property type="project" value="UniProtKB-KW"/>
</dbReference>
<evidence type="ECO:0000256" key="5">
    <source>
        <dbReference type="SAM" id="Phobius"/>
    </source>
</evidence>
<reference evidence="11" key="1">
    <citation type="submission" date="2012-01" db="EMBL/GenBank/DDBJ databases">
        <title>Complete sequence of chromosome of Thermobacillus composti KWC4.</title>
        <authorList>
            <person name="Lucas S."/>
            <person name="Han J."/>
            <person name="Lapidus A."/>
            <person name="Cheng J.-F."/>
            <person name="Goodwin L."/>
            <person name="Pitluck S."/>
            <person name="Peters L."/>
            <person name="Ovchinnikova G."/>
            <person name="Teshima H."/>
            <person name="Detter J.C."/>
            <person name="Han C."/>
            <person name="Tapia R."/>
            <person name="Land M."/>
            <person name="Hauser L."/>
            <person name="Kyrpides N."/>
            <person name="Ivanova N."/>
            <person name="Pagani I."/>
            <person name="Anderson I."/>
            <person name="Woyke T."/>
        </authorList>
    </citation>
    <scope>NUCLEOTIDE SEQUENCE [LARGE SCALE GENOMIC DNA]</scope>
    <source>
        <strain evidence="11">DSM 18247 / JCM 13945 / KWC4</strain>
    </source>
</reference>
<dbReference type="PANTHER" id="PTHR33507:SF3">
    <property type="entry name" value="INNER MEMBRANE PROTEIN YBBJ"/>
    <property type="match status" value="1"/>
</dbReference>
<proteinExistence type="predicted"/>
<dbReference type="RefSeq" id="WP_015255229.1">
    <property type="nucleotide sequence ID" value="NC_019897.1"/>
</dbReference>
<dbReference type="Pfam" id="PF24961">
    <property type="entry name" value="NfeD_membrane"/>
    <property type="match status" value="1"/>
</dbReference>
<keyword evidence="2 5" id="KW-0812">Transmembrane</keyword>
<keyword evidence="4 5" id="KW-0472">Membrane</keyword>
<feature type="domain" description="NfeD integral membrane" evidence="8">
    <location>
        <begin position="252"/>
        <end position="369"/>
    </location>
</feature>
<evidence type="ECO:0000259" key="7">
    <source>
        <dbReference type="Pfam" id="PF01957"/>
    </source>
</evidence>
<feature type="signal peptide" evidence="6">
    <location>
        <begin position="1"/>
        <end position="33"/>
    </location>
</feature>
<feature type="transmembrane region" description="Helical" evidence="5">
    <location>
        <begin position="247"/>
        <end position="266"/>
    </location>
</feature>
<dbReference type="EMBL" id="CP003255">
    <property type="protein sequence ID" value="AGA58485.1"/>
    <property type="molecule type" value="Genomic_DNA"/>
</dbReference>
<dbReference type="KEGG" id="tco:Theco_2375"/>
<evidence type="ECO:0000256" key="3">
    <source>
        <dbReference type="ARBA" id="ARBA00022989"/>
    </source>
</evidence>
<evidence type="ECO:0000313" key="11">
    <source>
        <dbReference type="Proteomes" id="UP000010795"/>
    </source>
</evidence>
<dbReference type="Pfam" id="PF25145">
    <property type="entry name" value="NfeD1b_N"/>
    <property type="match status" value="1"/>
</dbReference>
<dbReference type="Gene3D" id="2.40.50.140">
    <property type="entry name" value="Nucleic acid-binding proteins"/>
    <property type="match status" value="1"/>
</dbReference>
<dbReference type="InterPro" id="IPR012340">
    <property type="entry name" value="NA-bd_OB-fold"/>
</dbReference>
<comment type="subcellular location">
    <subcellularLocation>
        <location evidence="1">Membrane</location>
        <topology evidence="1">Multi-pass membrane protein</topology>
    </subcellularLocation>
</comment>
<evidence type="ECO:0000313" key="10">
    <source>
        <dbReference type="EMBL" id="AGA58485.1"/>
    </source>
</evidence>
<dbReference type="SUPFAM" id="SSF141322">
    <property type="entry name" value="NfeD domain-like"/>
    <property type="match status" value="1"/>
</dbReference>